<gene>
    <name evidence="2" type="ORF">BN2614_LOCUS8</name>
</gene>
<sequence>MVNRPPSRSAPGMWMGFEPGLRRKV</sequence>
<dbReference type="EMBL" id="CYRY02014839">
    <property type="protein sequence ID" value="VCW84665.1"/>
    <property type="molecule type" value="Genomic_DNA"/>
</dbReference>
<protein>
    <submittedName>
        <fullName evidence="2">Uncharacterized protein</fullName>
    </submittedName>
</protein>
<evidence type="ECO:0000256" key="1">
    <source>
        <dbReference type="SAM" id="MobiDB-lite"/>
    </source>
</evidence>
<keyword evidence="3" id="KW-1185">Reference proteome</keyword>
<reference evidence="2 3" key="1">
    <citation type="submission" date="2018-10" db="EMBL/GenBank/DDBJ databases">
        <authorList>
            <person name="Ekblom R."/>
            <person name="Jareborg N."/>
        </authorList>
    </citation>
    <scope>NUCLEOTIDE SEQUENCE [LARGE SCALE GENOMIC DNA]</scope>
    <source>
        <tissue evidence="2">Muscle</tissue>
    </source>
</reference>
<dbReference type="AlphaFoldDB" id="A0A9X9LSJ8"/>
<proteinExistence type="predicted"/>
<feature type="region of interest" description="Disordered" evidence="1">
    <location>
        <begin position="1"/>
        <end position="25"/>
    </location>
</feature>
<organism evidence="2 3">
    <name type="scientific">Gulo gulo</name>
    <name type="common">Wolverine</name>
    <name type="synonym">Gluton</name>
    <dbReference type="NCBI Taxonomy" id="48420"/>
    <lineage>
        <taxon>Eukaryota</taxon>
        <taxon>Metazoa</taxon>
        <taxon>Chordata</taxon>
        <taxon>Craniata</taxon>
        <taxon>Vertebrata</taxon>
        <taxon>Euteleostomi</taxon>
        <taxon>Mammalia</taxon>
        <taxon>Eutheria</taxon>
        <taxon>Laurasiatheria</taxon>
        <taxon>Carnivora</taxon>
        <taxon>Caniformia</taxon>
        <taxon>Musteloidea</taxon>
        <taxon>Mustelidae</taxon>
        <taxon>Guloninae</taxon>
        <taxon>Gulo</taxon>
    </lineage>
</organism>
<evidence type="ECO:0000313" key="3">
    <source>
        <dbReference type="Proteomes" id="UP000269945"/>
    </source>
</evidence>
<evidence type="ECO:0000313" key="2">
    <source>
        <dbReference type="EMBL" id="VCW84665.1"/>
    </source>
</evidence>
<name>A0A9X9LSJ8_GULGU</name>
<comment type="caution">
    <text evidence="2">The sequence shown here is derived from an EMBL/GenBank/DDBJ whole genome shotgun (WGS) entry which is preliminary data.</text>
</comment>
<accession>A0A9X9LSJ8</accession>
<dbReference type="Proteomes" id="UP000269945">
    <property type="component" value="Unassembled WGS sequence"/>
</dbReference>